<keyword evidence="5 11" id="KW-0732">Signal</keyword>
<evidence type="ECO:0000256" key="10">
    <source>
        <dbReference type="SAM" id="MobiDB-lite"/>
    </source>
</evidence>
<feature type="signal peptide" evidence="11">
    <location>
        <begin position="1"/>
        <end position="24"/>
    </location>
</feature>
<evidence type="ECO:0000256" key="9">
    <source>
        <dbReference type="ARBA" id="ARBA00034075"/>
    </source>
</evidence>
<dbReference type="GO" id="GO:0045493">
    <property type="term" value="P:xylan catabolic process"/>
    <property type="evidence" value="ECO:0007669"/>
    <property type="project" value="UniProtKB-KW"/>
</dbReference>
<evidence type="ECO:0000313" key="12">
    <source>
        <dbReference type="EMBL" id="EMR66069.1"/>
    </source>
</evidence>
<keyword evidence="3" id="KW-0964">Secreted</keyword>
<name>M7SIC3_EUTLA</name>
<evidence type="ECO:0000256" key="6">
    <source>
        <dbReference type="ARBA" id="ARBA00022801"/>
    </source>
</evidence>
<dbReference type="InterPro" id="IPR043595">
    <property type="entry name" value="FaeB/C/D"/>
</dbReference>
<evidence type="ECO:0000256" key="11">
    <source>
        <dbReference type="SAM" id="SignalP"/>
    </source>
</evidence>
<keyword evidence="4" id="KW-0858">Xylan degradation</keyword>
<protein>
    <recommendedName>
        <fullName evidence="2">feruloyl esterase</fullName>
        <ecNumber evidence="2">3.1.1.73</ecNumber>
    </recommendedName>
</protein>
<gene>
    <name evidence="12" type="ORF">UCREL1_6939</name>
</gene>
<evidence type="ECO:0000256" key="8">
    <source>
        <dbReference type="ARBA" id="ARBA00023326"/>
    </source>
</evidence>
<evidence type="ECO:0000256" key="4">
    <source>
        <dbReference type="ARBA" id="ARBA00022651"/>
    </source>
</evidence>
<comment type="subcellular location">
    <subcellularLocation>
        <location evidence="1">Secreted</location>
    </subcellularLocation>
</comment>
<keyword evidence="7" id="KW-0119">Carbohydrate metabolism</keyword>
<dbReference type="EMBL" id="KB706714">
    <property type="protein sequence ID" value="EMR66069.1"/>
    <property type="molecule type" value="Genomic_DNA"/>
</dbReference>
<keyword evidence="8" id="KW-0624">Polysaccharide degradation</keyword>
<dbReference type="GO" id="GO:0030600">
    <property type="term" value="F:feruloyl esterase activity"/>
    <property type="evidence" value="ECO:0007669"/>
    <property type="project" value="UniProtKB-EC"/>
</dbReference>
<feature type="region of interest" description="Disordered" evidence="10">
    <location>
        <begin position="124"/>
        <end position="145"/>
    </location>
</feature>
<dbReference type="Proteomes" id="UP000012174">
    <property type="component" value="Unassembled WGS sequence"/>
</dbReference>
<dbReference type="EC" id="3.1.1.73" evidence="2"/>
<dbReference type="Gene3D" id="3.40.50.1820">
    <property type="entry name" value="alpha/beta hydrolase"/>
    <property type="match status" value="1"/>
</dbReference>
<evidence type="ECO:0000256" key="2">
    <source>
        <dbReference type="ARBA" id="ARBA00013091"/>
    </source>
</evidence>
<dbReference type="KEGG" id="ela:UCREL1_6939"/>
<evidence type="ECO:0000256" key="5">
    <source>
        <dbReference type="ARBA" id="ARBA00022729"/>
    </source>
</evidence>
<evidence type="ECO:0000256" key="1">
    <source>
        <dbReference type="ARBA" id="ARBA00004613"/>
    </source>
</evidence>
<keyword evidence="13" id="KW-1185">Reference proteome</keyword>
<dbReference type="GO" id="GO:0005576">
    <property type="term" value="C:extracellular region"/>
    <property type="evidence" value="ECO:0007669"/>
    <property type="project" value="UniProtKB-SubCell"/>
</dbReference>
<dbReference type="PANTHER" id="PTHR38050">
    <property type="match status" value="1"/>
</dbReference>
<keyword evidence="6" id="KW-0378">Hydrolase</keyword>
<feature type="chain" id="PRO_5038565344" description="feruloyl esterase" evidence="11">
    <location>
        <begin position="25"/>
        <end position="357"/>
    </location>
</feature>
<comment type="catalytic activity">
    <reaction evidence="9">
        <text>feruloyl-polysaccharide + H2O = ferulate + polysaccharide.</text>
        <dbReference type="EC" id="3.1.1.73"/>
    </reaction>
</comment>
<dbReference type="PANTHER" id="PTHR38050:SF2">
    <property type="entry name" value="FERULOYL ESTERASE C-RELATED"/>
    <property type="match status" value="1"/>
</dbReference>
<dbReference type="OrthoDB" id="424610at2759"/>
<organism evidence="12 13">
    <name type="scientific">Eutypa lata (strain UCR-EL1)</name>
    <name type="common">Grapevine dieback disease fungus</name>
    <name type="synonym">Eutypa armeniacae</name>
    <dbReference type="NCBI Taxonomy" id="1287681"/>
    <lineage>
        <taxon>Eukaryota</taxon>
        <taxon>Fungi</taxon>
        <taxon>Dikarya</taxon>
        <taxon>Ascomycota</taxon>
        <taxon>Pezizomycotina</taxon>
        <taxon>Sordariomycetes</taxon>
        <taxon>Xylariomycetidae</taxon>
        <taxon>Xylariales</taxon>
        <taxon>Diatrypaceae</taxon>
        <taxon>Eutypa</taxon>
    </lineage>
</organism>
<evidence type="ECO:0000313" key="13">
    <source>
        <dbReference type="Proteomes" id="UP000012174"/>
    </source>
</evidence>
<dbReference type="eggNOG" id="ENOG502SBTI">
    <property type="taxonomic scope" value="Eukaryota"/>
</dbReference>
<evidence type="ECO:0000256" key="3">
    <source>
        <dbReference type="ARBA" id="ARBA00022525"/>
    </source>
</evidence>
<dbReference type="AlphaFoldDB" id="M7SIC3"/>
<evidence type="ECO:0000256" key="7">
    <source>
        <dbReference type="ARBA" id="ARBA00023277"/>
    </source>
</evidence>
<dbReference type="InterPro" id="IPR029058">
    <property type="entry name" value="AB_hydrolase_fold"/>
</dbReference>
<reference evidence="13" key="1">
    <citation type="journal article" date="2013" name="Genome Announc.">
        <title>Draft genome sequence of the grapevine dieback fungus Eutypa lata UCR-EL1.</title>
        <authorList>
            <person name="Blanco-Ulate B."/>
            <person name="Rolshausen P.E."/>
            <person name="Cantu D."/>
        </authorList>
    </citation>
    <scope>NUCLEOTIDE SEQUENCE [LARGE SCALE GENOMIC DNA]</scope>
    <source>
        <strain evidence="13">UCR-EL1</strain>
    </source>
</reference>
<accession>M7SIC3</accession>
<feature type="region of interest" description="Disordered" evidence="10">
    <location>
        <begin position="33"/>
        <end position="64"/>
    </location>
</feature>
<proteinExistence type="predicted"/>
<sequence length="357" mass="37582">MFQSTAITTASLLTTTLLITSALAAPSGRIHTAAAAPQHRNRPRAPSAGCGLTPDIGDGASKGYKTTAGRDYKVHLPRDYSENTAAPLIFSYHGAGGSVDQQADLDRLADVEFNTDHIVVYLQGNADDPTQPDRTTWEGAPENHSDDVSYTRDVLNAIVAAYCVDEARVYAAGFSQGGGFVGAQLACTADLSTRFAAYAPVSGAYYQKQVDQEGECVPDTVSIDCAAMISSGAADEEGGEVLGRRAAMNVPIMAFHGGSDDTIHYEGGFRNGACLPTIRHFVDTWVAADGLGAVPVNQTMEGSSVAMRYGGSEDDALVTLVYAGDEVGHAWMSTATGTATFEASEWIMAFFKSHSLA</sequence>
<dbReference type="HOGENOM" id="CLU_027551_3_0_1"/>
<dbReference type="SUPFAM" id="SSF53474">
    <property type="entry name" value="alpha/beta-Hydrolases"/>
    <property type="match status" value="1"/>
</dbReference>